<name>A0A323TIN3_9BACI</name>
<dbReference type="EMBL" id="PDOD01000002">
    <property type="protein sequence ID" value="PYZ93427.1"/>
    <property type="molecule type" value="Genomic_DNA"/>
</dbReference>
<evidence type="ECO:0000256" key="2">
    <source>
        <dbReference type="SAM" id="Phobius"/>
    </source>
</evidence>
<dbReference type="Proteomes" id="UP000248214">
    <property type="component" value="Unassembled WGS sequence"/>
</dbReference>
<dbReference type="RefSeq" id="WP_110609459.1">
    <property type="nucleotide sequence ID" value="NZ_PDOD01000002.1"/>
</dbReference>
<proteinExistence type="predicted"/>
<evidence type="ECO:0000313" key="4">
    <source>
        <dbReference type="Proteomes" id="UP000248214"/>
    </source>
</evidence>
<dbReference type="NCBIfam" id="NF038403">
    <property type="entry name" value="perm_prefix_1"/>
    <property type="match status" value="1"/>
</dbReference>
<feature type="transmembrane region" description="Helical" evidence="2">
    <location>
        <begin position="81"/>
        <end position="103"/>
    </location>
</feature>
<dbReference type="AlphaFoldDB" id="A0A323TIN3"/>
<sequence>MKRIDEYVNFIYKHVSGDKEEIEELKEEMRNHLIECAEELKSEGKSEKQAVQMAIERFGGEKVKGSVIGEIFNTQKLFSKIVLIVGVAMLLLSIVLGEVIALAGNKAIEEDGEIHAEVLSILDDQETITDDQKEVLDSMLAETQYTTAYKYYYISDLEVESFDHDLVEAHVEHNAPVYHYENKELLEKTLFMEIGTTTESAGNSHIENEIIKNSPLSNMVVLVGMVIYWILFNIWGIITLYQRNHLKVGWVILVVTLNVVGYVLYLQWDKNSREPS</sequence>
<evidence type="ECO:0000256" key="1">
    <source>
        <dbReference type="SAM" id="Coils"/>
    </source>
</evidence>
<reference evidence="3 4" key="1">
    <citation type="submission" date="2017-10" db="EMBL/GenBank/DDBJ databases">
        <title>Bacillus sp. nov., a halophilic bacterium isolated from a Keqin Lake.</title>
        <authorList>
            <person name="Wang H."/>
        </authorList>
    </citation>
    <scope>NUCLEOTIDE SEQUENCE [LARGE SCALE GENOMIC DNA]</scope>
    <source>
        <strain evidence="3 4">KQ-12</strain>
    </source>
</reference>
<feature type="transmembrane region" description="Helical" evidence="2">
    <location>
        <begin position="219"/>
        <end position="241"/>
    </location>
</feature>
<evidence type="ECO:0000313" key="3">
    <source>
        <dbReference type="EMBL" id="PYZ93427.1"/>
    </source>
</evidence>
<protein>
    <submittedName>
        <fullName evidence="3">Uncharacterized protein</fullName>
    </submittedName>
</protein>
<keyword evidence="4" id="KW-1185">Reference proteome</keyword>
<accession>A0A323TIN3</accession>
<keyword evidence="1" id="KW-0175">Coiled coil</keyword>
<feature type="coiled-coil region" evidence="1">
    <location>
        <begin position="15"/>
        <end position="42"/>
    </location>
</feature>
<keyword evidence="2" id="KW-1133">Transmembrane helix</keyword>
<gene>
    <name evidence="3" type="ORF">CR194_09635</name>
</gene>
<comment type="caution">
    <text evidence="3">The sequence shown here is derived from an EMBL/GenBank/DDBJ whole genome shotgun (WGS) entry which is preliminary data.</text>
</comment>
<dbReference type="OrthoDB" id="9816425at2"/>
<feature type="transmembrane region" description="Helical" evidence="2">
    <location>
        <begin position="248"/>
        <end position="268"/>
    </location>
</feature>
<keyword evidence="2" id="KW-0812">Transmembrane</keyword>
<keyword evidence="2" id="KW-0472">Membrane</keyword>
<organism evidence="3 4">
    <name type="scientific">Salipaludibacillus keqinensis</name>
    <dbReference type="NCBI Taxonomy" id="2045207"/>
    <lineage>
        <taxon>Bacteria</taxon>
        <taxon>Bacillati</taxon>
        <taxon>Bacillota</taxon>
        <taxon>Bacilli</taxon>
        <taxon>Bacillales</taxon>
        <taxon>Bacillaceae</taxon>
    </lineage>
</organism>
<dbReference type="InterPro" id="IPR047928">
    <property type="entry name" value="Perm_prefix_1"/>
</dbReference>